<feature type="compositionally biased region" description="Basic and acidic residues" evidence="1">
    <location>
        <begin position="240"/>
        <end position="257"/>
    </location>
</feature>
<feature type="compositionally biased region" description="Basic and acidic residues" evidence="1">
    <location>
        <begin position="281"/>
        <end position="299"/>
    </location>
</feature>
<sequence length="385" mass="44195">MPSETLISHFKPSTSPLNSSKPPTPTTTSPPPPPTAAQPMICTAKSSNWLDRLRSSRGFPDSDHIDLEHFLSTSTDKTDSSVIKFTCKKPLIDENFVAEKRDDDNKSVQKRDLINNVLSELFYMGECEEQSRIKMEKSCRNRKQLCPRVHVVLANSDVRNDTAARKDRVSLSSGRKVKEVSQVKECVGVGEGEGEEKGGRDCDLSAYSQTEVTVIDTSVPCWKFEKVLYRSKNVWKVGDRKGKGLMNGDKKRKERVSESGGDVPKKKLKKKMKLSNSLKADQGRDQGKVVAGNEKKRDNSSQLQEKSFCKKQIDEECVRHLKWLCEIYAKIEHIKFRVLPEVEKVQREQQLIWTKMKRDLFTDHLDLVFRYEDGRWNRRVAYEFY</sequence>
<name>A0A251U5S4_HELAN</name>
<evidence type="ECO:0000256" key="1">
    <source>
        <dbReference type="SAM" id="MobiDB-lite"/>
    </source>
</evidence>
<keyword evidence="3" id="KW-1185">Reference proteome</keyword>
<protein>
    <submittedName>
        <fullName evidence="2">Uncharacterized protein</fullName>
    </submittedName>
</protein>
<reference evidence="3" key="1">
    <citation type="journal article" date="2017" name="Nature">
        <title>The sunflower genome provides insights into oil metabolism, flowering and Asterid evolution.</title>
        <authorList>
            <person name="Badouin H."/>
            <person name="Gouzy J."/>
            <person name="Grassa C.J."/>
            <person name="Murat F."/>
            <person name="Staton S.E."/>
            <person name="Cottret L."/>
            <person name="Lelandais-Briere C."/>
            <person name="Owens G.L."/>
            <person name="Carrere S."/>
            <person name="Mayjonade B."/>
            <person name="Legrand L."/>
            <person name="Gill N."/>
            <person name="Kane N.C."/>
            <person name="Bowers J.E."/>
            <person name="Hubner S."/>
            <person name="Bellec A."/>
            <person name="Berard A."/>
            <person name="Berges H."/>
            <person name="Blanchet N."/>
            <person name="Boniface M.C."/>
            <person name="Brunel D."/>
            <person name="Catrice O."/>
            <person name="Chaidir N."/>
            <person name="Claudel C."/>
            <person name="Donnadieu C."/>
            <person name="Faraut T."/>
            <person name="Fievet G."/>
            <person name="Helmstetter N."/>
            <person name="King M."/>
            <person name="Knapp S.J."/>
            <person name="Lai Z."/>
            <person name="Le Paslier M.C."/>
            <person name="Lippi Y."/>
            <person name="Lorenzon L."/>
            <person name="Mandel J.R."/>
            <person name="Marage G."/>
            <person name="Marchand G."/>
            <person name="Marquand E."/>
            <person name="Bret-Mestries E."/>
            <person name="Morien E."/>
            <person name="Nambeesan S."/>
            <person name="Nguyen T."/>
            <person name="Pegot-Espagnet P."/>
            <person name="Pouilly N."/>
            <person name="Raftis F."/>
            <person name="Sallet E."/>
            <person name="Schiex T."/>
            <person name="Thomas J."/>
            <person name="Vandecasteele C."/>
            <person name="Vares D."/>
            <person name="Vear F."/>
            <person name="Vautrin S."/>
            <person name="Crespi M."/>
            <person name="Mangin B."/>
            <person name="Burke J.M."/>
            <person name="Salse J."/>
            <person name="Munos S."/>
            <person name="Vincourt P."/>
            <person name="Rieseberg L.H."/>
            <person name="Langlade N.B."/>
        </authorList>
    </citation>
    <scope>NUCLEOTIDE SEQUENCE [LARGE SCALE GENOMIC DNA]</scope>
    <source>
        <strain evidence="3">cv. SF193</strain>
    </source>
</reference>
<accession>A0A251U5S4</accession>
<dbReference type="Proteomes" id="UP000215914">
    <property type="component" value="Chromosome 8"/>
</dbReference>
<dbReference type="FunCoup" id="A0A251U5S4">
    <property type="interactions" value="1369"/>
</dbReference>
<feature type="region of interest" description="Disordered" evidence="1">
    <location>
        <begin position="1"/>
        <end position="40"/>
    </location>
</feature>
<dbReference type="STRING" id="4232.A0A251U5S4"/>
<dbReference type="EMBL" id="CM007897">
    <property type="protein sequence ID" value="OTG18698.1"/>
    <property type="molecule type" value="Genomic_DNA"/>
</dbReference>
<evidence type="ECO:0000313" key="2">
    <source>
        <dbReference type="EMBL" id="OTG18698.1"/>
    </source>
</evidence>
<proteinExistence type="predicted"/>
<feature type="region of interest" description="Disordered" evidence="1">
    <location>
        <begin position="240"/>
        <end position="301"/>
    </location>
</feature>
<dbReference type="PANTHER" id="PTHR37258:SF1">
    <property type="entry name" value="FANTOM PROTEIN"/>
    <property type="match status" value="1"/>
</dbReference>
<feature type="compositionally biased region" description="Pro residues" evidence="1">
    <location>
        <begin position="22"/>
        <end position="36"/>
    </location>
</feature>
<dbReference type="PANTHER" id="PTHR37258">
    <property type="entry name" value="FANTOM PROTEIN"/>
    <property type="match status" value="1"/>
</dbReference>
<gene>
    <name evidence="2" type="ORF">HannXRQ_Chr08g0225921</name>
</gene>
<evidence type="ECO:0000313" key="3">
    <source>
        <dbReference type="Proteomes" id="UP000215914"/>
    </source>
</evidence>
<dbReference type="AlphaFoldDB" id="A0A251U5S4"/>
<dbReference type="InParanoid" id="A0A251U5S4"/>
<feature type="compositionally biased region" description="Low complexity" evidence="1">
    <location>
        <begin position="12"/>
        <end position="21"/>
    </location>
</feature>
<organism evidence="2 3">
    <name type="scientific">Helianthus annuus</name>
    <name type="common">Common sunflower</name>
    <dbReference type="NCBI Taxonomy" id="4232"/>
    <lineage>
        <taxon>Eukaryota</taxon>
        <taxon>Viridiplantae</taxon>
        <taxon>Streptophyta</taxon>
        <taxon>Embryophyta</taxon>
        <taxon>Tracheophyta</taxon>
        <taxon>Spermatophyta</taxon>
        <taxon>Magnoliopsida</taxon>
        <taxon>eudicotyledons</taxon>
        <taxon>Gunneridae</taxon>
        <taxon>Pentapetalae</taxon>
        <taxon>asterids</taxon>
        <taxon>campanulids</taxon>
        <taxon>Asterales</taxon>
        <taxon>Asteraceae</taxon>
        <taxon>Asteroideae</taxon>
        <taxon>Heliantheae alliance</taxon>
        <taxon>Heliantheae</taxon>
        <taxon>Helianthus</taxon>
    </lineage>
</organism>